<protein>
    <submittedName>
        <fullName evidence="1">Uncharacterized protein</fullName>
    </submittedName>
</protein>
<proteinExistence type="predicted"/>
<dbReference type="Proteomes" id="UP000410492">
    <property type="component" value="Unassembled WGS sequence"/>
</dbReference>
<evidence type="ECO:0000313" key="2">
    <source>
        <dbReference type="Proteomes" id="UP000410492"/>
    </source>
</evidence>
<dbReference type="EMBL" id="CAACVG010006704">
    <property type="protein sequence ID" value="VEN41144.1"/>
    <property type="molecule type" value="Genomic_DNA"/>
</dbReference>
<organism evidence="1 2">
    <name type="scientific">Callosobruchus maculatus</name>
    <name type="common">Southern cowpea weevil</name>
    <name type="synonym">Pulse bruchid</name>
    <dbReference type="NCBI Taxonomy" id="64391"/>
    <lineage>
        <taxon>Eukaryota</taxon>
        <taxon>Metazoa</taxon>
        <taxon>Ecdysozoa</taxon>
        <taxon>Arthropoda</taxon>
        <taxon>Hexapoda</taxon>
        <taxon>Insecta</taxon>
        <taxon>Pterygota</taxon>
        <taxon>Neoptera</taxon>
        <taxon>Endopterygota</taxon>
        <taxon>Coleoptera</taxon>
        <taxon>Polyphaga</taxon>
        <taxon>Cucujiformia</taxon>
        <taxon>Chrysomeloidea</taxon>
        <taxon>Chrysomelidae</taxon>
        <taxon>Bruchinae</taxon>
        <taxon>Bruchini</taxon>
        <taxon>Callosobruchus</taxon>
    </lineage>
</organism>
<accession>A0A653BZS4</accession>
<name>A0A653BZS4_CALMS</name>
<gene>
    <name evidence="1" type="ORF">CALMAC_LOCUS5076</name>
</gene>
<dbReference type="AlphaFoldDB" id="A0A653BZS4"/>
<keyword evidence="2" id="KW-1185">Reference proteome</keyword>
<evidence type="ECO:0000313" key="1">
    <source>
        <dbReference type="EMBL" id="VEN41144.1"/>
    </source>
</evidence>
<reference evidence="1 2" key="1">
    <citation type="submission" date="2019-01" db="EMBL/GenBank/DDBJ databases">
        <authorList>
            <person name="Sayadi A."/>
        </authorList>
    </citation>
    <scope>NUCLEOTIDE SEQUENCE [LARGE SCALE GENOMIC DNA]</scope>
</reference>
<sequence length="89" mass="10441">MTIKYLTSVLWRLKWPYASNIEGGPMDHLEYSETISYAYIIAITKMSINSGLIFSKRHYYILWALTKILCIIFKQDLLVVTAENETFEK</sequence>